<sequence>MPHSITTEEHNERSPLLGHHQSFPSEYSSSTSIVSGSISDSESSDNDPFRSLSKLPTDEESHRGSLLGVFISNADGSLVLATHPVIASEFNDLSDSSWLFTSFALAGAATQSLYGKLSDIYGRKALVLVAYALFALGCAVVGVGNAMWQVILGRVISGAGGAGMTVLVSILITDLVSLREVASWRAYVNIVATIGRSLGGPFGGWLADTIGWRWSFFGQAPLIVIAMLLCWAVLPSHNVKQNLTEPHRSKETSSRLARIDFLGAALMAAMTLSFLLPIEIGGVKIPWSHPVVPILFSCGVVLAILFVMTEAWWGKEPIFPLQLLRQRDAVASYLIMGFQVAAQLGMMFSVPLYFQITAKASNTVAGAHLFPAVAGNAIGGITSGLLINRFGRYKALIVFASLSSSISYLLLILRWHGHTDWLESLYIIPGGLGTGIAQSALFISLQAAIDPAHTAVATSALYLSATVGMIMGLAGVSTTMQEMLRRALDRRLLGLGYGTRKRAGIVEKAVSDIGYVHNVTGVVANAVMGAYVEGLGYTHVVSLGCSLLAFVGSLVLREHKL</sequence>
<feature type="compositionally biased region" description="Low complexity" evidence="5">
    <location>
        <begin position="25"/>
        <end position="41"/>
    </location>
</feature>
<feature type="transmembrane region" description="Helical" evidence="6">
    <location>
        <begin position="395"/>
        <end position="413"/>
    </location>
</feature>
<dbReference type="OrthoDB" id="96314at2759"/>
<feature type="transmembrane region" description="Helical" evidence="6">
    <location>
        <begin position="255"/>
        <end position="278"/>
    </location>
</feature>
<feature type="transmembrane region" description="Helical" evidence="6">
    <location>
        <begin position="290"/>
        <end position="313"/>
    </location>
</feature>
<feature type="transmembrane region" description="Helical" evidence="6">
    <location>
        <begin position="537"/>
        <end position="556"/>
    </location>
</feature>
<dbReference type="GO" id="GO:0015174">
    <property type="term" value="F:basic amino acid transmembrane transporter activity"/>
    <property type="evidence" value="ECO:0007669"/>
    <property type="project" value="TreeGrafter"/>
</dbReference>
<feature type="transmembrane region" description="Helical" evidence="6">
    <location>
        <begin position="184"/>
        <end position="206"/>
    </location>
</feature>
<dbReference type="PROSITE" id="PS50850">
    <property type="entry name" value="MFS"/>
    <property type="match status" value="1"/>
</dbReference>
<feature type="transmembrane region" description="Helical" evidence="6">
    <location>
        <begin position="212"/>
        <end position="234"/>
    </location>
</feature>
<gene>
    <name evidence="8" type="ORF">K432DRAFT_441262</name>
</gene>
<evidence type="ECO:0000256" key="1">
    <source>
        <dbReference type="ARBA" id="ARBA00004141"/>
    </source>
</evidence>
<evidence type="ECO:0000313" key="8">
    <source>
        <dbReference type="EMBL" id="OCK82915.1"/>
    </source>
</evidence>
<feature type="transmembrane region" description="Helical" evidence="6">
    <location>
        <begin position="151"/>
        <end position="172"/>
    </location>
</feature>
<evidence type="ECO:0000256" key="4">
    <source>
        <dbReference type="ARBA" id="ARBA00023136"/>
    </source>
</evidence>
<protein>
    <submittedName>
        <fullName evidence="8">Major facilitator superfamily transporter</fullName>
    </submittedName>
</protein>
<dbReference type="Gene3D" id="1.20.1250.20">
    <property type="entry name" value="MFS general substrate transporter like domains"/>
    <property type="match status" value="1"/>
</dbReference>
<evidence type="ECO:0000256" key="2">
    <source>
        <dbReference type="ARBA" id="ARBA00022692"/>
    </source>
</evidence>
<dbReference type="Proteomes" id="UP000250266">
    <property type="component" value="Unassembled WGS sequence"/>
</dbReference>
<feature type="transmembrane region" description="Helical" evidence="6">
    <location>
        <begin position="333"/>
        <end position="356"/>
    </location>
</feature>
<keyword evidence="3 6" id="KW-1133">Transmembrane helix</keyword>
<feature type="compositionally biased region" description="Basic and acidic residues" evidence="5">
    <location>
        <begin position="1"/>
        <end position="13"/>
    </location>
</feature>
<keyword evidence="9" id="KW-1185">Reference proteome</keyword>
<evidence type="ECO:0000313" key="9">
    <source>
        <dbReference type="Proteomes" id="UP000250266"/>
    </source>
</evidence>
<accession>A0A8E2EF79</accession>
<dbReference type="AlphaFoldDB" id="A0A8E2EF79"/>
<dbReference type="Pfam" id="PF07690">
    <property type="entry name" value="MFS_1"/>
    <property type="match status" value="1"/>
</dbReference>
<feature type="transmembrane region" description="Helical" evidence="6">
    <location>
        <begin position="455"/>
        <end position="476"/>
    </location>
</feature>
<keyword evidence="4 6" id="KW-0472">Membrane</keyword>
<name>A0A8E2EF79_9PEZI</name>
<dbReference type="GO" id="GO:0000329">
    <property type="term" value="C:fungal-type vacuole membrane"/>
    <property type="evidence" value="ECO:0007669"/>
    <property type="project" value="TreeGrafter"/>
</dbReference>
<feature type="transmembrane region" description="Helical" evidence="6">
    <location>
        <begin position="425"/>
        <end position="443"/>
    </location>
</feature>
<feature type="transmembrane region" description="Helical" evidence="6">
    <location>
        <begin position="368"/>
        <end position="388"/>
    </location>
</feature>
<comment type="subcellular location">
    <subcellularLocation>
        <location evidence="1">Membrane</location>
        <topology evidence="1">Multi-pass membrane protein</topology>
    </subcellularLocation>
</comment>
<feature type="domain" description="Major facilitator superfamily (MFS) profile" evidence="7">
    <location>
        <begin position="61"/>
        <end position="561"/>
    </location>
</feature>
<dbReference type="PANTHER" id="PTHR23501">
    <property type="entry name" value="MAJOR FACILITATOR SUPERFAMILY"/>
    <property type="match status" value="1"/>
</dbReference>
<keyword evidence="2 6" id="KW-0812">Transmembrane</keyword>
<proteinExistence type="predicted"/>
<evidence type="ECO:0000256" key="3">
    <source>
        <dbReference type="ARBA" id="ARBA00022989"/>
    </source>
</evidence>
<feature type="region of interest" description="Disordered" evidence="5">
    <location>
        <begin position="1"/>
        <end position="60"/>
    </location>
</feature>
<feature type="transmembrane region" description="Helical" evidence="6">
    <location>
        <begin position="126"/>
        <end position="145"/>
    </location>
</feature>
<reference evidence="8 9" key="1">
    <citation type="journal article" date="2016" name="Nat. Commun.">
        <title>Ectomycorrhizal ecology is imprinted in the genome of the dominant symbiotic fungus Cenococcum geophilum.</title>
        <authorList>
            <consortium name="DOE Joint Genome Institute"/>
            <person name="Peter M."/>
            <person name="Kohler A."/>
            <person name="Ohm R.A."/>
            <person name="Kuo A."/>
            <person name="Krutzmann J."/>
            <person name="Morin E."/>
            <person name="Arend M."/>
            <person name="Barry K.W."/>
            <person name="Binder M."/>
            <person name="Choi C."/>
            <person name="Clum A."/>
            <person name="Copeland A."/>
            <person name="Grisel N."/>
            <person name="Haridas S."/>
            <person name="Kipfer T."/>
            <person name="LaButti K."/>
            <person name="Lindquist E."/>
            <person name="Lipzen A."/>
            <person name="Maire R."/>
            <person name="Meier B."/>
            <person name="Mihaltcheva S."/>
            <person name="Molinier V."/>
            <person name="Murat C."/>
            <person name="Poggeler S."/>
            <person name="Quandt C.A."/>
            <person name="Sperisen C."/>
            <person name="Tritt A."/>
            <person name="Tisserant E."/>
            <person name="Crous P.W."/>
            <person name="Henrissat B."/>
            <person name="Nehls U."/>
            <person name="Egli S."/>
            <person name="Spatafora J.W."/>
            <person name="Grigoriev I.V."/>
            <person name="Martin F.M."/>
        </authorList>
    </citation>
    <scope>NUCLEOTIDE SEQUENCE [LARGE SCALE GENOMIC DNA]</scope>
    <source>
        <strain evidence="8 9">CBS 459.81</strain>
    </source>
</reference>
<dbReference type="EMBL" id="KV744875">
    <property type="protein sequence ID" value="OCK82915.1"/>
    <property type="molecule type" value="Genomic_DNA"/>
</dbReference>
<evidence type="ECO:0000256" key="5">
    <source>
        <dbReference type="SAM" id="MobiDB-lite"/>
    </source>
</evidence>
<evidence type="ECO:0000259" key="7">
    <source>
        <dbReference type="PROSITE" id="PS50850"/>
    </source>
</evidence>
<organism evidence="8 9">
    <name type="scientific">Lepidopterella palustris CBS 459.81</name>
    <dbReference type="NCBI Taxonomy" id="1314670"/>
    <lineage>
        <taxon>Eukaryota</taxon>
        <taxon>Fungi</taxon>
        <taxon>Dikarya</taxon>
        <taxon>Ascomycota</taxon>
        <taxon>Pezizomycotina</taxon>
        <taxon>Dothideomycetes</taxon>
        <taxon>Pleosporomycetidae</taxon>
        <taxon>Mytilinidiales</taxon>
        <taxon>Argynnaceae</taxon>
        <taxon>Lepidopterella</taxon>
    </lineage>
</organism>
<dbReference type="InterPro" id="IPR036259">
    <property type="entry name" value="MFS_trans_sf"/>
</dbReference>
<dbReference type="PANTHER" id="PTHR23501:SF33">
    <property type="entry name" value="MAJOR FACILITATOR SUPERFAMILY (MFS) PROFILE DOMAIN-CONTAINING PROTEIN"/>
    <property type="match status" value="1"/>
</dbReference>
<dbReference type="InterPro" id="IPR020846">
    <property type="entry name" value="MFS_dom"/>
</dbReference>
<dbReference type="SUPFAM" id="SSF103473">
    <property type="entry name" value="MFS general substrate transporter"/>
    <property type="match status" value="1"/>
</dbReference>
<dbReference type="InterPro" id="IPR011701">
    <property type="entry name" value="MFS"/>
</dbReference>
<evidence type="ECO:0000256" key="6">
    <source>
        <dbReference type="SAM" id="Phobius"/>
    </source>
</evidence>
<dbReference type="Gene3D" id="1.20.1720.10">
    <property type="entry name" value="Multidrug resistance protein D"/>
    <property type="match status" value="1"/>
</dbReference>